<dbReference type="KEGG" id="mod:AS202_15065"/>
<dbReference type="GeneID" id="66976721"/>
<name>A0A0U3F2N0_9FLAO</name>
<dbReference type="Pfam" id="PF22483">
    <property type="entry name" value="Mu-transpos_C_2"/>
    <property type="match status" value="1"/>
</dbReference>
<feature type="domain" description="Integrase catalytic" evidence="2">
    <location>
        <begin position="128"/>
        <end position="318"/>
    </location>
</feature>
<accession>A0A0U3F2N0</accession>
<dbReference type="Proteomes" id="UP000069030">
    <property type="component" value="Chromosome"/>
</dbReference>
<evidence type="ECO:0000313" key="4">
    <source>
        <dbReference type="EMBL" id="ALU27396.1"/>
    </source>
</evidence>
<dbReference type="NCBIfam" id="NF033546">
    <property type="entry name" value="transpos_IS21"/>
    <property type="match status" value="1"/>
</dbReference>
<dbReference type="Gene3D" id="1.10.10.60">
    <property type="entry name" value="Homeodomain-like"/>
    <property type="match status" value="1"/>
</dbReference>
<dbReference type="PANTHER" id="PTHR35004">
    <property type="entry name" value="TRANSPOSASE RV3428C-RELATED"/>
    <property type="match status" value="1"/>
</dbReference>
<dbReference type="GO" id="GO:0015074">
    <property type="term" value="P:DNA integration"/>
    <property type="evidence" value="ECO:0007669"/>
    <property type="project" value="InterPro"/>
</dbReference>
<dbReference type="InterPro" id="IPR054353">
    <property type="entry name" value="IstA-like_C"/>
</dbReference>
<dbReference type="InterPro" id="IPR012337">
    <property type="entry name" value="RNaseH-like_sf"/>
</dbReference>
<dbReference type="PANTHER" id="PTHR35004:SF8">
    <property type="entry name" value="TRANSPOSASE RV3428C-RELATED"/>
    <property type="match status" value="1"/>
</dbReference>
<comment type="similarity">
    <text evidence="1">Belongs to the transposase IS21/IS408/IS1162 family.</text>
</comment>
<evidence type="ECO:0000256" key="1">
    <source>
        <dbReference type="ARBA" id="ARBA00009277"/>
    </source>
</evidence>
<dbReference type="GO" id="GO:0003676">
    <property type="term" value="F:nucleic acid binding"/>
    <property type="evidence" value="ECO:0007669"/>
    <property type="project" value="InterPro"/>
</dbReference>
<dbReference type="EMBL" id="CP013690">
    <property type="protein sequence ID" value="ALU27396.1"/>
    <property type="molecule type" value="Genomic_DNA"/>
</dbReference>
<dbReference type="SUPFAM" id="SSF53098">
    <property type="entry name" value="Ribonuclease H-like"/>
    <property type="match status" value="1"/>
</dbReference>
<evidence type="ECO:0000313" key="3">
    <source>
        <dbReference type="EMBL" id="ALU27338.1"/>
    </source>
</evidence>
<dbReference type="KEGG" id="mod:AS202_14730"/>
<dbReference type="Gene3D" id="3.30.420.10">
    <property type="entry name" value="Ribonuclease H-like superfamily/Ribonuclease H"/>
    <property type="match status" value="1"/>
</dbReference>
<dbReference type="AlphaFoldDB" id="A0A0U3F2N0"/>
<evidence type="ECO:0000313" key="5">
    <source>
        <dbReference type="Proteomes" id="UP000069030"/>
    </source>
</evidence>
<dbReference type="InterPro" id="IPR001584">
    <property type="entry name" value="Integrase_cat-core"/>
</dbReference>
<reference evidence="4 5" key="1">
    <citation type="journal article" date="2016" name="J. Zhejiang Univ. Sci. B">
        <title>Antibiotic resistance mechanisms of Myroides sp.</title>
        <authorList>
            <person name="Hu S."/>
            <person name="Yuan S."/>
            <person name="Qu H."/>
            <person name="Jiang T."/>
            <person name="Zhou Y."/>
            <person name="Wang M."/>
            <person name="Ming D."/>
        </authorList>
    </citation>
    <scope>NUCLEOTIDE SEQUENCE [LARGE SCALE GENOMIC DNA]</scope>
    <source>
        <strain evidence="4 5">PR63039</strain>
    </source>
</reference>
<organism evidence="4 5">
    <name type="scientific">Myroides odoratimimus</name>
    <dbReference type="NCBI Taxonomy" id="76832"/>
    <lineage>
        <taxon>Bacteria</taxon>
        <taxon>Pseudomonadati</taxon>
        <taxon>Bacteroidota</taxon>
        <taxon>Flavobacteriia</taxon>
        <taxon>Flavobacteriales</taxon>
        <taxon>Flavobacteriaceae</taxon>
        <taxon>Myroides</taxon>
    </lineage>
</organism>
<dbReference type="RefSeq" id="WP_006260108.1">
    <property type="nucleotide sequence ID" value="NZ_BCMQ01000003.1"/>
</dbReference>
<dbReference type="PROSITE" id="PS50994">
    <property type="entry name" value="INTEGRASE"/>
    <property type="match status" value="1"/>
</dbReference>
<protein>
    <submittedName>
        <fullName evidence="4">Transposase</fullName>
    </submittedName>
</protein>
<sequence>MANKKIDMLQLKQLLRLYTQGVSKLQISSQLGLSRNTVKKYITLFTTSKFTYEEIKELNDTDIEDLFDTKELDSDEKEAILYKYFPYFTKELLKTGVTRHILWQEYLLKHPEGYRYSQFCYHLRTWQKKTSPSLHMQHKAGDKMFVDYTGKKLSIIDKSTGEITSVEVFISILGSSRMTYVEASLTQNTEDFISSLTNSLHFYQGVPLAIVPDNLKAAVTKSDKYEPKIAHNLQDFALHYNTTILPARSYKPKDKALVENAVKTIYTRVFAPLRNREFFSLQELNQAIAELLEQHNEKLLSRERVSRKTLFKEIEQPVLQSLPAHRYELKYAIKATVQKISHIYLNKDKHYYSVPFHYIGKKVNILYSKDIVDIYHNQRLIASHNRELGKYRYTTVKEHMPSSHQYITDWNPTQFLKWGQEIGESTQKYLAMILDKRQHPEQSYKSCAGILSLGKRFSNIRLEKACTRGLEYERYSYKMIKSILEKGLDAIEEQPLNKEREVPTHQNIRGAAYYQ</sequence>
<evidence type="ECO:0000259" key="2">
    <source>
        <dbReference type="PROSITE" id="PS50994"/>
    </source>
</evidence>
<dbReference type="InterPro" id="IPR036397">
    <property type="entry name" value="RNaseH_sf"/>
</dbReference>
<dbReference type="EMBL" id="CP013690">
    <property type="protein sequence ID" value="ALU27338.1"/>
    <property type="molecule type" value="Genomic_DNA"/>
</dbReference>
<proteinExistence type="inferred from homology"/>
<gene>
    <name evidence="3" type="ORF">AS202_14730</name>
    <name evidence="4" type="ORF">AS202_15065</name>
</gene>